<protein>
    <recommendedName>
        <fullName evidence="4">PQ-loop repeat-containing protein</fullName>
    </recommendedName>
</protein>
<proteinExistence type="predicted"/>
<evidence type="ECO:0008006" key="4">
    <source>
        <dbReference type="Google" id="ProtNLM"/>
    </source>
</evidence>
<feature type="transmembrane region" description="Helical" evidence="1">
    <location>
        <begin position="63"/>
        <end position="81"/>
    </location>
</feature>
<dbReference type="EMBL" id="JBHSGG010000026">
    <property type="protein sequence ID" value="MFC4728423.1"/>
    <property type="molecule type" value="Genomic_DNA"/>
</dbReference>
<keyword evidence="1" id="KW-1133">Transmembrane helix</keyword>
<keyword evidence="3" id="KW-1185">Reference proteome</keyword>
<name>A0ABV9NMT3_9GAMM</name>
<gene>
    <name evidence="2" type="ORF">ACFO3Q_09585</name>
</gene>
<keyword evidence="1" id="KW-0812">Transmembrane</keyword>
<feature type="transmembrane region" description="Helical" evidence="1">
    <location>
        <begin position="38"/>
        <end position="57"/>
    </location>
</feature>
<keyword evidence="1" id="KW-0472">Membrane</keyword>
<organism evidence="2 3">
    <name type="scientific">Coralloluteibacterium thermophilum</name>
    <dbReference type="NCBI Taxonomy" id="2707049"/>
    <lineage>
        <taxon>Bacteria</taxon>
        <taxon>Pseudomonadati</taxon>
        <taxon>Pseudomonadota</taxon>
        <taxon>Gammaproteobacteria</taxon>
        <taxon>Lysobacterales</taxon>
        <taxon>Lysobacteraceae</taxon>
        <taxon>Coralloluteibacterium</taxon>
    </lineage>
</organism>
<accession>A0ABV9NMT3</accession>
<dbReference type="Gene3D" id="1.20.1280.290">
    <property type="match status" value="1"/>
</dbReference>
<sequence>MSFSPEPIGWAATAILLATLGRQVWVQYRERTGAGVSSWLFVGQLAASTGFVVYSWLLENWVFLFSNVAILLVAIAGQLVYRRNRRAERG</sequence>
<evidence type="ECO:0000313" key="3">
    <source>
        <dbReference type="Proteomes" id="UP001595892"/>
    </source>
</evidence>
<comment type="caution">
    <text evidence="2">The sequence shown here is derived from an EMBL/GenBank/DDBJ whole genome shotgun (WGS) entry which is preliminary data.</text>
</comment>
<evidence type="ECO:0000313" key="2">
    <source>
        <dbReference type="EMBL" id="MFC4728423.1"/>
    </source>
</evidence>
<dbReference type="RefSeq" id="WP_377004454.1">
    <property type="nucleotide sequence ID" value="NZ_JBHSGG010000026.1"/>
</dbReference>
<dbReference type="Proteomes" id="UP001595892">
    <property type="component" value="Unassembled WGS sequence"/>
</dbReference>
<feature type="transmembrane region" description="Helical" evidence="1">
    <location>
        <begin position="7"/>
        <end position="26"/>
    </location>
</feature>
<reference evidence="3" key="1">
    <citation type="journal article" date="2019" name="Int. J. Syst. Evol. Microbiol.">
        <title>The Global Catalogue of Microorganisms (GCM) 10K type strain sequencing project: providing services to taxonomists for standard genome sequencing and annotation.</title>
        <authorList>
            <consortium name="The Broad Institute Genomics Platform"/>
            <consortium name="The Broad Institute Genome Sequencing Center for Infectious Disease"/>
            <person name="Wu L."/>
            <person name="Ma J."/>
        </authorList>
    </citation>
    <scope>NUCLEOTIDE SEQUENCE [LARGE SCALE GENOMIC DNA]</scope>
    <source>
        <strain evidence="3">CGMCC 1.13574</strain>
    </source>
</reference>
<evidence type="ECO:0000256" key="1">
    <source>
        <dbReference type="SAM" id="Phobius"/>
    </source>
</evidence>